<organism evidence="1 2">
    <name type="scientific">Dongia mobilis</name>
    <dbReference type="NCBI Taxonomy" id="578943"/>
    <lineage>
        <taxon>Bacteria</taxon>
        <taxon>Pseudomonadati</taxon>
        <taxon>Pseudomonadota</taxon>
        <taxon>Alphaproteobacteria</taxon>
        <taxon>Rhodospirillales</taxon>
        <taxon>Dongiaceae</taxon>
        <taxon>Dongia</taxon>
    </lineage>
</organism>
<comment type="caution">
    <text evidence="1">The sequence shown here is derived from an EMBL/GenBank/DDBJ whole genome shotgun (WGS) entry which is preliminary data.</text>
</comment>
<evidence type="ECO:0000313" key="2">
    <source>
        <dbReference type="Proteomes" id="UP000295783"/>
    </source>
</evidence>
<dbReference type="AlphaFoldDB" id="A0A4R6WTK3"/>
<dbReference type="RefSeq" id="WP_133613522.1">
    <property type="nucleotide sequence ID" value="NZ_SNYW01000008.1"/>
</dbReference>
<dbReference type="Pfam" id="PF08905">
    <property type="entry name" value="DUF1850"/>
    <property type="match status" value="1"/>
</dbReference>
<evidence type="ECO:0000313" key="1">
    <source>
        <dbReference type="EMBL" id="TDQ82230.1"/>
    </source>
</evidence>
<proteinExistence type="predicted"/>
<accession>A0A4R6WTK3</accession>
<dbReference type="InterPro" id="IPR015001">
    <property type="entry name" value="DUF1850"/>
</dbReference>
<name>A0A4R6WTK3_9PROT</name>
<reference evidence="1 2" key="1">
    <citation type="submission" date="2019-03" db="EMBL/GenBank/DDBJ databases">
        <title>Genomic Encyclopedia of Type Strains, Phase III (KMG-III): the genomes of soil and plant-associated and newly described type strains.</title>
        <authorList>
            <person name="Whitman W."/>
        </authorList>
    </citation>
    <scope>NUCLEOTIDE SEQUENCE [LARGE SCALE GENOMIC DNA]</scope>
    <source>
        <strain evidence="1 2">CGMCC 1.7660</strain>
    </source>
</reference>
<protein>
    <submittedName>
        <fullName evidence="1">Uncharacterized protein DUF1850</fullName>
    </submittedName>
</protein>
<gene>
    <name evidence="1" type="ORF">A8950_2052</name>
</gene>
<dbReference type="Proteomes" id="UP000295783">
    <property type="component" value="Unassembled WGS sequence"/>
</dbReference>
<keyword evidence="2" id="KW-1185">Reference proteome</keyword>
<sequence length="121" mass="13180">MNVCLIDGLREIVLAAGSFTLAWSHSVEKTRWEEDWLVGVAGFHLVEARIEGSGAGMEPPEGAVFDGRVWRWQPQMRFQQDQLVLARSGATGGTWQICSQGDCRAIPETGGEGPAILKPCP</sequence>
<dbReference type="EMBL" id="SNYW01000008">
    <property type="protein sequence ID" value="TDQ82230.1"/>
    <property type="molecule type" value="Genomic_DNA"/>
</dbReference>
<dbReference type="OrthoDB" id="5298197at2"/>